<dbReference type="SUPFAM" id="SSF56112">
    <property type="entry name" value="Protein kinase-like (PK-like)"/>
    <property type="match status" value="1"/>
</dbReference>
<dbReference type="Pfam" id="PF00069">
    <property type="entry name" value="Pkinase"/>
    <property type="match status" value="1"/>
</dbReference>
<evidence type="ECO:0000256" key="1">
    <source>
        <dbReference type="ARBA" id="ARBA00022741"/>
    </source>
</evidence>
<evidence type="ECO:0000259" key="4">
    <source>
        <dbReference type="PROSITE" id="PS50011"/>
    </source>
</evidence>
<dbReference type="GO" id="GO:0004674">
    <property type="term" value="F:protein serine/threonine kinase activity"/>
    <property type="evidence" value="ECO:0007669"/>
    <property type="project" value="UniProtKB-EC"/>
</dbReference>
<feature type="domain" description="Protein kinase" evidence="4">
    <location>
        <begin position="26"/>
        <end position="290"/>
    </location>
</feature>
<dbReference type="InterPro" id="IPR049945">
    <property type="entry name" value="AAA_22"/>
</dbReference>
<keyword evidence="6" id="KW-1185">Reference proteome</keyword>
<keyword evidence="5" id="KW-0418">Kinase</keyword>
<sequence>MPDLDPFTTQRDVAPAIASELRAAGFDVADEIGRGGFGIVFRCVQAGLDRTVAVKVLTVGIDENRDRFLREQRAMGRLTGHPNIVGVLQVGEIESGNPFLVMPYYRRGSLDARIRRYGALPLADVLRLGVKMSGAVETAHRAQILHRDIKPGNILYTDYAEPVLSDFGIAHVTGAFKTATGTFTGSPAFTAPEILSGDAPTPVSDVYGLGSTLFCALTRHAAFERRSGEQVVTQFLRIATESAPDLREFSIPDDVSTVIETAMARDPDARPTAQGLGELLRGLQQRHGFPVDEMALEGEQEPETAAQFPSAPSAARRTLSNLPVELTSFVGRNAELAELKKLITGHPLVTVTGTGGVGKTRLALRAAAALVADFPDGVRLVELGELRDGAAVVHVIATALGLPEGAAATPRIQEITEYLCPRKVLLILDNCEQVVDAAAGLAETLLRTCSELRILATSREEMGISGEVVFPLAPLTDEAVSLFVERAAAAVPGFELTEENQATVAKVCSRLDGLPLALELAAAKLRAMSPDQILHRLNNRYSLLTRGSRGAPQRQRTLAWSVGWSYDLCTPDEQRLWARLGVFAGSFELQAAEDICGEGAEDLTDLLTSLVEKSVLIRTESEGAVRFRLLDTLRDYGREKIQETGDYAGLRRRHLNWYRTLIGDAAADWFSPRQFDWIKRLTWEVPNLREASMFGQSEQSETVVGMLADLVLFSASQGYIGENSRALDRALTATPNVPTVERIRALYMAGMLAGAQNDAVAVAARAQEATSLADALPDRTPVCAYIDLLEGYAALLGGDGDRACERLAAAGETAVELTALGLSLALLARAQELRGDLAAGQAASQRLLELSESLGEKVFRTWALWNIGIECWRSADRDRAVEALKEGLELAAQLRDLRTVASNLEVLAWIAADLGKPEVAAVLMAAAESVAGAPGNYAELFPDLPVYHTECDERVRVAIGDEAYAAARDKGRSLRFDAAVAYALAQV</sequence>
<dbReference type="PRINTS" id="PR00364">
    <property type="entry name" value="DISEASERSIST"/>
</dbReference>
<keyword evidence="5" id="KW-0808">Transferase</keyword>
<dbReference type="Gene3D" id="1.10.510.10">
    <property type="entry name" value="Transferase(Phosphotransferase) domain 1"/>
    <property type="match status" value="1"/>
</dbReference>
<dbReference type="PROSITE" id="PS00108">
    <property type="entry name" value="PROTEIN_KINASE_ST"/>
    <property type="match status" value="1"/>
</dbReference>
<dbReference type="PROSITE" id="PS50011">
    <property type="entry name" value="PROTEIN_KINASE_DOM"/>
    <property type="match status" value="1"/>
</dbReference>
<dbReference type="EMBL" id="JARXVE010000001">
    <property type="protein sequence ID" value="MDH6194373.1"/>
    <property type="molecule type" value="Genomic_DNA"/>
</dbReference>
<dbReference type="RefSeq" id="WP_280830976.1">
    <property type="nucleotide sequence ID" value="NZ_JARXVE010000001.1"/>
</dbReference>
<dbReference type="SUPFAM" id="SSF52540">
    <property type="entry name" value="P-loop containing nucleoside triphosphate hydrolases"/>
    <property type="match status" value="1"/>
</dbReference>
<feature type="binding site" evidence="3">
    <location>
        <position position="55"/>
    </location>
    <ligand>
        <name>ATP</name>
        <dbReference type="ChEBI" id="CHEBI:30616"/>
    </ligand>
</feature>
<gene>
    <name evidence="5" type="ORF">M2272_000994</name>
</gene>
<dbReference type="SUPFAM" id="SSF48452">
    <property type="entry name" value="TPR-like"/>
    <property type="match status" value="1"/>
</dbReference>
<name>A0ABT6KUV4_9MYCO</name>
<evidence type="ECO:0000313" key="6">
    <source>
        <dbReference type="Proteomes" id="UP001160130"/>
    </source>
</evidence>
<dbReference type="Gene3D" id="1.25.40.10">
    <property type="entry name" value="Tetratricopeptide repeat domain"/>
    <property type="match status" value="1"/>
</dbReference>
<dbReference type="InterPro" id="IPR011009">
    <property type="entry name" value="Kinase-like_dom_sf"/>
</dbReference>
<dbReference type="PANTHER" id="PTHR47691">
    <property type="entry name" value="REGULATOR-RELATED"/>
    <property type="match status" value="1"/>
</dbReference>
<organism evidence="5 6">
    <name type="scientific">Mycolicibacterium frederiksbergense</name>
    <dbReference type="NCBI Taxonomy" id="117567"/>
    <lineage>
        <taxon>Bacteria</taxon>
        <taxon>Bacillati</taxon>
        <taxon>Actinomycetota</taxon>
        <taxon>Actinomycetes</taxon>
        <taxon>Mycobacteriales</taxon>
        <taxon>Mycobacteriaceae</taxon>
        <taxon>Mycolicibacterium</taxon>
    </lineage>
</organism>
<dbReference type="PANTHER" id="PTHR47691:SF3">
    <property type="entry name" value="HTH-TYPE TRANSCRIPTIONAL REGULATOR RV0890C-RELATED"/>
    <property type="match status" value="1"/>
</dbReference>
<dbReference type="Pfam" id="PF25872">
    <property type="entry name" value="HTH_77"/>
    <property type="match status" value="1"/>
</dbReference>
<protein>
    <submittedName>
        <fullName evidence="5">Serine/threonine-protein kinase PknK</fullName>
        <ecNumber evidence="5">2.7.11.1</ecNumber>
    </submittedName>
</protein>
<dbReference type="InterPro" id="IPR008271">
    <property type="entry name" value="Ser/Thr_kinase_AS"/>
</dbReference>
<dbReference type="PROSITE" id="PS00107">
    <property type="entry name" value="PROTEIN_KINASE_ATP"/>
    <property type="match status" value="1"/>
</dbReference>
<dbReference type="Gene3D" id="3.40.50.300">
    <property type="entry name" value="P-loop containing nucleotide triphosphate hydrolases"/>
    <property type="match status" value="1"/>
</dbReference>
<dbReference type="InterPro" id="IPR058852">
    <property type="entry name" value="HTH_77"/>
</dbReference>
<dbReference type="InterPro" id="IPR017441">
    <property type="entry name" value="Protein_kinase_ATP_BS"/>
</dbReference>
<proteinExistence type="predicted"/>
<dbReference type="Proteomes" id="UP001160130">
    <property type="component" value="Unassembled WGS sequence"/>
</dbReference>
<reference evidence="5 6" key="1">
    <citation type="submission" date="2023-04" db="EMBL/GenBank/DDBJ databases">
        <title>Forest soil microbial communities from Buena Vista Peninsula, Colon Province, Panama.</title>
        <authorList>
            <person name="Bouskill N."/>
        </authorList>
    </citation>
    <scope>NUCLEOTIDE SEQUENCE [LARGE SCALE GENOMIC DNA]</scope>
    <source>
        <strain evidence="5 6">AC80</strain>
    </source>
</reference>
<keyword evidence="1 3" id="KW-0547">Nucleotide-binding</keyword>
<dbReference type="InterPro" id="IPR027417">
    <property type="entry name" value="P-loop_NTPase"/>
</dbReference>
<evidence type="ECO:0000313" key="5">
    <source>
        <dbReference type="EMBL" id="MDH6194373.1"/>
    </source>
</evidence>
<evidence type="ECO:0000256" key="2">
    <source>
        <dbReference type="ARBA" id="ARBA00022840"/>
    </source>
</evidence>
<dbReference type="SMART" id="SM00220">
    <property type="entry name" value="S_TKc"/>
    <property type="match status" value="1"/>
</dbReference>
<evidence type="ECO:0000256" key="3">
    <source>
        <dbReference type="PROSITE-ProRule" id="PRU10141"/>
    </source>
</evidence>
<keyword evidence="2 3" id="KW-0067">ATP-binding</keyword>
<accession>A0ABT6KUV4</accession>
<dbReference type="CDD" id="cd14014">
    <property type="entry name" value="STKc_PknB_like"/>
    <property type="match status" value="1"/>
</dbReference>
<dbReference type="InterPro" id="IPR000719">
    <property type="entry name" value="Prot_kinase_dom"/>
</dbReference>
<dbReference type="Pfam" id="PF13401">
    <property type="entry name" value="AAA_22"/>
    <property type="match status" value="1"/>
</dbReference>
<dbReference type="EC" id="2.7.11.1" evidence="5"/>
<comment type="caution">
    <text evidence="5">The sequence shown here is derived from an EMBL/GenBank/DDBJ whole genome shotgun (WGS) entry which is preliminary data.</text>
</comment>
<dbReference type="Gene3D" id="3.30.200.20">
    <property type="entry name" value="Phosphorylase Kinase, domain 1"/>
    <property type="match status" value="1"/>
</dbReference>
<dbReference type="InterPro" id="IPR011990">
    <property type="entry name" value="TPR-like_helical_dom_sf"/>
</dbReference>